<proteinExistence type="predicted"/>
<feature type="signal peptide" evidence="1">
    <location>
        <begin position="1"/>
        <end position="19"/>
    </location>
</feature>
<feature type="chain" id="PRO_5022188509" evidence="1">
    <location>
        <begin position="20"/>
        <end position="416"/>
    </location>
</feature>
<dbReference type="PANTHER" id="PTHR34512">
    <property type="entry name" value="CELL SURFACE PROTEIN"/>
    <property type="match status" value="1"/>
</dbReference>
<evidence type="ECO:0000256" key="1">
    <source>
        <dbReference type="SAM" id="SignalP"/>
    </source>
</evidence>
<dbReference type="AlphaFoldDB" id="A0A518DX60"/>
<dbReference type="Gene3D" id="2.130.10.10">
    <property type="entry name" value="YVTN repeat-like/Quinoprotein amine dehydrogenase"/>
    <property type="match status" value="2"/>
</dbReference>
<evidence type="ECO:0000259" key="2">
    <source>
        <dbReference type="Pfam" id="PF13360"/>
    </source>
</evidence>
<dbReference type="Pfam" id="PF13360">
    <property type="entry name" value="PQQ_2"/>
    <property type="match status" value="2"/>
</dbReference>
<reference evidence="3 4" key="1">
    <citation type="submission" date="2019-02" db="EMBL/GenBank/DDBJ databases">
        <title>Deep-cultivation of Planctomycetes and their phenomic and genomic characterization uncovers novel biology.</title>
        <authorList>
            <person name="Wiegand S."/>
            <person name="Jogler M."/>
            <person name="Boedeker C."/>
            <person name="Pinto D."/>
            <person name="Vollmers J."/>
            <person name="Rivas-Marin E."/>
            <person name="Kohn T."/>
            <person name="Peeters S.H."/>
            <person name="Heuer A."/>
            <person name="Rast P."/>
            <person name="Oberbeckmann S."/>
            <person name="Bunk B."/>
            <person name="Jeske O."/>
            <person name="Meyerdierks A."/>
            <person name="Storesund J.E."/>
            <person name="Kallscheuer N."/>
            <person name="Luecker S."/>
            <person name="Lage O.M."/>
            <person name="Pohl T."/>
            <person name="Merkel B.J."/>
            <person name="Hornburger P."/>
            <person name="Mueller R.-W."/>
            <person name="Bruemmer F."/>
            <person name="Labrenz M."/>
            <person name="Spormann A.M."/>
            <person name="Op den Camp H."/>
            <person name="Overmann J."/>
            <person name="Amann R."/>
            <person name="Jetten M.S.M."/>
            <person name="Mascher T."/>
            <person name="Medema M.H."/>
            <person name="Devos D.P."/>
            <person name="Kaster A.-K."/>
            <person name="Ovreas L."/>
            <person name="Rohde M."/>
            <person name="Galperin M.Y."/>
            <person name="Jogler C."/>
        </authorList>
    </citation>
    <scope>NUCLEOTIDE SEQUENCE [LARGE SCALE GENOMIC DNA]</scope>
    <source>
        <strain evidence="3 4">Pla85_3_4</strain>
    </source>
</reference>
<evidence type="ECO:0000313" key="4">
    <source>
        <dbReference type="Proteomes" id="UP000317648"/>
    </source>
</evidence>
<dbReference type="Proteomes" id="UP000317648">
    <property type="component" value="Chromosome"/>
</dbReference>
<dbReference type="OrthoDB" id="244732at2"/>
<dbReference type="InterPro" id="IPR002372">
    <property type="entry name" value="PQQ_rpt_dom"/>
</dbReference>
<name>A0A518DX60_9BACT</name>
<organism evidence="3 4">
    <name type="scientific">Lignipirellula cremea</name>
    <dbReference type="NCBI Taxonomy" id="2528010"/>
    <lineage>
        <taxon>Bacteria</taxon>
        <taxon>Pseudomonadati</taxon>
        <taxon>Planctomycetota</taxon>
        <taxon>Planctomycetia</taxon>
        <taxon>Pirellulales</taxon>
        <taxon>Pirellulaceae</taxon>
        <taxon>Lignipirellula</taxon>
    </lineage>
</organism>
<keyword evidence="4" id="KW-1185">Reference proteome</keyword>
<dbReference type="SUPFAM" id="SSF50998">
    <property type="entry name" value="Quinoprotein alcohol dehydrogenase-like"/>
    <property type="match status" value="1"/>
</dbReference>
<accession>A0A518DX60</accession>
<feature type="domain" description="Pyrrolo-quinoline quinone repeat" evidence="2">
    <location>
        <begin position="182"/>
        <end position="403"/>
    </location>
</feature>
<dbReference type="InterPro" id="IPR015943">
    <property type="entry name" value="WD40/YVTN_repeat-like_dom_sf"/>
</dbReference>
<protein>
    <submittedName>
        <fullName evidence="3">Outer membrane biogenesis protein BamB</fullName>
    </submittedName>
</protein>
<evidence type="ECO:0000313" key="3">
    <source>
        <dbReference type="EMBL" id="QDU96407.1"/>
    </source>
</evidence>
<sequence precursor="true">MRYLPALLVCLIFGSSATAADWNQYLGPQGDGHAAGTAPLTWSEQQNVAWKTPIHGKGWSSPVVWKDQIWLTTATEDGTRMYAVCLDKNSGKVIHDVLLFENESPDFCHAFNSYASPTPFVEEGSVYVHFGKYGTACLDTKTGEKRWERRDFACDHYRGPGASPIVHDGLLFVSYDGFDVQYLTALDKHTGETVWRKDREIKYESAPDDGDKKKAYSTAAIVTVAGKELLISPSSGATIAYEPKTGKEVWRCNHGGWNASIRPIFHQGRAIIDTHSRGLGTVAIRIDGKGDVSDTHIDWSHSKTGRQLPNPLLVDDLLYLVDSLGVMTVLDVNDGSVVWKHRLGGNFVGSPLYLDGRIYVANLEGETHVLAPGRTYQSLAVNKLDSGCMASPAATGDGLLLRTTTDLYYLKTPAGN</sequence>
<dbReference type="PANTHER" id="PTHR34512:SF30">
    <property type="entry name" value="OUTER MEMBRANE PROTEIN ASSEMBLY FACTOR BAMB"/>
    <property type="match status" value="1"/>
</dbReference>
<dbReference type="InterPro" id="IPR018391">
    <property type="entry name" value="PQQ_b-propeller_rpt"/>
</dbReference>
<dbReference type="EMBL" id="CP036433">
    <property type="protein sequence ID" value="QDU96407.1"/>
    <property type="molecule type" value="Genomic_DNA"/>
</dbReference>
<dbReference type="InterPro" id="IPR011047">
    <property type="entry name" value="Quinoprotein_ADH-like_sf"/>
</dbReference>
<gene>
    <name evidence="3" type="ORF">Pla8534_42270</name>
</gene>
<keyword evidence="1" id="KW-0732">Signal</keyword>
<feature type="domain" description="Pyrrolo-quinoline quinone repeat" evidence="2">
    <location>
        <begin position="48"/>
        <end position="171"/>
    </location>
</feature>
<dbReference type="KEGG" id="lcre:Pla8534_42270"/>
<dbReference type="SMART" id="SM00564">
    <property type="entry name" value="PQQ"/>
    <property type="match status" value="4"/>
</dbReference>
<dbReference type="RefSeq" id="WP_145055043.1">
    <property type="nucleotide sequence ID" value="NZ_CP036433.1"/>
</dbReference>